<feature type="region of interest" description="Disordered" evidence="1">
    <location>
        <begin position="386"/>
        <end position="418"/>
    </location>
</feature>
<dbReference type="InterPro" id="IPR000467">
    <property type="entry name" value="G_patch_dom"/>
</dbReference>
<dbReference type="GO" id="GO:0003676">
    <property type="term" value="F:nucleic acid binding"/>
    <property type="evidence" value="ECO:0007669"/>
    <property type="project" value="InterPro"/>
</dbReference>
<keyword evidence="4" id="KW-1185">Reference proteome</keyword>
<evidence type="ECO:0000256" key="1">
    <source>
        <dbReference type="SAM" id="MobiDB-lite"/>
    </source>
</evidence>
<dbReference type="InterPro" id="IPR036867">
    <property type="entry name" value="R3H_dom_sf"/>
</dbReference>
<comment type="caution">
    <text evidence="3">The sequence shown here is derived from an EMBL/GenBank/DDBJ whole genome shotgun (WGS) entry which is preliminary data.</text>
</comment>
<name>A0A371GHV7_MUCPR</name>
<dbReference type="EMBL" id="QJKJ01005478">
    <property type="protein sequence ID" value="RDX90141.1"/>
    <property type="molecule type" value="Genomic_DNA"/>
</dbReference>
<feature type="non-terminal residue" evidence="3">
    <location>
        <position position="1"/>
    </location>
</feature>
<reference evidence="3" key="1">
    <citation type="submission" date="2018-05" db="EMBL/GenBank/DDBJ databases">
        <title>Draft genome of Mucuna pruriens seed.</title>
        <authorList>
            <person name="Nnadi N.E."/>
            <person name="Vos R."/>
            <person name="Hasami M.H."/>
            <person name="Devisetty U.K."/>
            <person name="Aguiy J.C."/>
        </authorList>
    </citation>
    <scope>NUCLEOTIDE SEQUENCE [LARGE SCALE GENOMIC DNA]</scope>
    <source>
        <strain evidence="3">JCA_2017</strain>
    </source>
</reference>
<organism evidence="3 4">
    <name type="scientific">Mucuna pruriens</name>
    <name type="common">Velvet bean</name>
    <name type="synonym">Dolichos pruriens</name>
    <dbReference type="NCBI Taxonomy" id="157652"/>
    <lineage>
        <taxon>Eukaryota</taxon>
        <taxon>Viridiplantae</taxon>
        <taxon>Streptophyta</taxon>
        <taxon>Embryophyta</taxon>
        <taxon>Tracheophyta</taxon>
        <taxon>Spermatophyta</taxon>
        <taxon>Magnoliopsida</taxon>
        <taxon>eudicotyledons</taxon>
        <taxon>Gunneridae</taxon>
        <taxon>Pentapetalae</taxon>
        <taxon>rosids</taxon>
        <taxon>fabids</taxon>
        <taxon>Fabales</taxon>
        <taxon>Fabaceae</taxon>
        <taxon>Papilionoideae</taxon>
        <taxon>50 kb inversion clade</taxon>
        <taxon>NPAAA clade</taxon>
        <taxon>indigoferoid/millettioid clade</taxon>
        <taxon>Phaseoleae</taxon>
        <taxon>Mucuna</taxon>
    </lineage>
</organism>
<feature type="compositionally biased region" description="Polar residues" evidence="1">
    <location>
        <begin position="179"/>
        <end position="197"/>
    </location>
</feature>
<feature type="region of interest" description="Disordered" evidence="1">
    <location>
        <begin position="46"/>
        <end position="82"/>
    </location>
</feature>
<feature type="compositionally biased region" description="Basic residues" evidence="1">
    <location>
        <begin position="404"/>
        <end position="418"/>
    </location>
</feature>
<feature type="compositionally biased region" description="Acidic residues" evidence="1">
    <location>
        <begin position="247"/>
        <end position="272"/>
    </location>
</feature>
<dbReference type="AlphaFoldDB" id="A0A371GHV7"/>
<sequence>MGGGNRRSRGRGRSKNPAGSATSNPKSRKGVSDVKAAFFIEGGFLSDWHLPSPTYNPGTGSGSNYKSGNQRRAEASASKSGVAKSVGATIGYNYPSLHVQEVTCAGTGNKGDDSNLNQLQPSDLADTKQSQIIAHIDQTPPSKPNSVKYTYSYDADFILGDNSHRGLGFPAEQDKTPSGIATSPEQMPQSTPVLDSSSFEKDAGSDESMDCELSNQMTEDLPSNVSAEKNSGFLSIGGLKLYTQDISDNESEEDNDEDTLEEDSSASSEPEELLGLSESNDSEDTSDSDSDIDEEVAEDYLEGVGGSDNILDAKWLLKPDLDKSDDDSSSSSCFDEALEKLSGFALQEASREFGRKKTRPWKKHSVDSRPLALDDLIMKKDPRTISARKKHVSRSPHSWPVHAQKSKASKKIHGEKKKIRKERIAAKRREKMLHRGVDLEKINLKLEQIVLEEVDIFSFQPMHSRDCSQIQRLAAIYQLRSSSQAFGKKRFVTVMRTQSTSMPSSSGRQRLEKLLGVNDEDAEFSMADYVNKKSVSGDGRFGKKKAKRNDFRLKEPQSSQNKYSGSSKVKDKKGSGQKGSYANQPVSFVSSGTIHSETVQVTAVEAEEICRKGVSSSANIGSFEEYTTGFGSKMMAKMGYMEGGGLGKNGQGMPEPIEVIQRPKSLGLGIEFSNNLAEPARNKSSKVGAISQSLGLGVEFSNNRTEPARNKSSRVGAFEKHTKGFGSKMMAKMGFIEGTGLGRESQGITTPLTALRLPKSRGLGAKG</sequence>
<feature type="compositionally biased region" description="Polar residues" evidence="1">
    <location>
        <begin position="213"/>
        <end position="229"/>
    </location>
</feature>
<feature type="compositionally biased region" description="Basic residues" evidence="1">
    <location>
        <begin position="1"/>
        <end position="14"/>
    </location>
</feature>
<feature type="region of interest" description="Disordered" evidence="1">
    <location>
        <begin position="1"/>
        <end position="31"/>
    </location>
</feature>
<dbReference type="Pfam" id="PF01585">
    <property type="entry name" value="G-patch"/>
    <property type="match status" value="2"/>
</dbReference>
<feature type="region of interest" description="Disordered" evidence="1">
    <location>
        <begin position="244"/>
        <end position="306"/>
    </location>
</feature>
<dbReference type="Pfam" id="PF01424">
    <property type="entry name" value="R3H"/>
    <property type="match status" value="1"/>
</dbReference>
<protein>
    <submittedName>
        <fullName evidence="3">Zinc finger CCCH-type with G patch domain-containing protein</fullName>
    </submittedName>
</protein>
<feature type="compositionally biased region" description="Polar residues" evidence="1">
    <location>
        <begin position="53"/>
        <end position="70"/>
    </location>
</feature>
<dbReference type="Proteomes" id="UP000257109">
    <property type="component" value="Unassembled WGS sequence"/>
</dbReference>
<evidence type="ECO:0000313" key="3">
    <source>
        <dbReference type="EMBL" id="RDX90141.1"/>
    </source>
</evidence>
<evidence type="ECO:0000313" key="4">
    <source>
        <dbReference type="Proteomes" id="UP000257109"/>
    </source>
</evidence>
<gene>
    <name evidence="3" type="ORF">CR513_28021</name>
</gene>
<dbReference type="InterPro" id="IPR001374">
    <property type="entry name" value="R3H_dom"/>
</dbReference>
<dbReference type="PROSITE" id="PS50174">
    <property type="entry name" value="G_PATCH"/>
    <property type="match status" value="2"/>
</dbReference>
<evidence type="ECO:0000259" key="2">
    <source>
        <dbReference type="PROSITE" id="PS50174"/>
    </source>
</evidence>
<dbReference type="PANTHER" id="PTHR47423">
    <property type="entry name" value="G-PATCH DOMAIN CONTAINING PROTEIN"/>
    <property type="match status" value="1"/>
</dbReference>
<dbReference type="PANTHER" id="PTHR47423:SF2">
    <property type="entry name" value="PROTEIN SQS1"/>
    <property type="match status" value="1"/>
</dbReference>
<accession>A0A371GHV7</accession>
<feature type="domain" description="G-patch" evidence="2">
    <location>
        <begin position="722"/>
        <end position="767"/>
    </location>
</feature>
<dbReference type="Gene3D" id="3.30.1370.50">
    <property type="entry name" value="R3H-like domain"/>
    <property type="match status" value="1"/>
</dbReference>
<dbReference type="OrthoDB" id="29523at2759"/>
<feature type="region of interest" description="Disordered" evidence="1">
    <location>
        <begin position="105"/>
        <end position="127"/>
    </location>
</feature>
<feature type="compositionally biased region" description="Acidic residues" evidence="1">
    <location>
        <begin position="280"/>
        <end position="301"/>
    </location>
</feature>
<feature type="region of interest" description="Disordered" evidence="1">
    <location>
        <begin position="538"/>
        <end position="585"/>
    </location>
</feature>
<proteinExistence type="predicted"/>
<dbReference type="STRING" id="157652.A0A371GHV7"/>
<feature type="domain" description="G-patch" evidence="2">
    <location>
        <begin position="627"/>
        <end position="673"/>
    </location>
</feature>
<dbReference type="SMART" id="SM00443">
    <property type="entry name" value="G_patch"/>
    <property type="match status" value="2"/>
</dbReference>
<feature type="region of interest" description="Disordered" evidence="1">
    <location>
        <begin position="167"/>
        <end position="229"/>
    </location>
</feature>
<feature type="compositionally biased region" description="Polar residues" evidence="1">
    <location>
        <begin position="114"/>
        <end position="127"/>
    </location>
</feature>